<dbReference type="AlphaFoldDB" id="A0A2T1N649"/>
<sequence>MNKPFPYTSLHDYLDTALSHIDNPSHQEIKQAKRDYWKQYYTHYRRQKRIVRKEYTLGFDTDSLKQLQQKKGNLSVSQFLYQIVEQTIDGKHPTVQDKTLLGNIDRQLMQLINLLEDLLESENTEFNEQVLEQIENLETLFSQTFKSR</sequence>
<evidence type="ECO:0000313" key="2">
    <source>
        <dbReference type="Proteomes" id="UP000238430"/>
    </source>
</evidence>
<dbReference type="EMBL" id="PXOT01000027">
    <property type="protein sequence ID" value="PSG87051.1"/>
    <property type="molecule type" value="Genomic_DNA"/>
</dbReference>
<protein>
    <submittedName>
        <fullName evidence="1">Uncharacterized protein</fullName>
    </submittedName>
</protein>
<organism evidence="1 2">
    <name type="scientific">Mesoflavibacter zeaxanthinifaciens subsp. sabulilitoris</name>
    <dbReference type="NCBI Taxonomy" id="1520893"/>
    <lineage>
        <taxon>Bacteria</taxon>
        <taxon>Pseudomonadati</taxon>
        <taxon>Bacteroidota</taxon>
        <taxon>Flavobacteriia</taxon>
        <taxon>Flavobacteriales</taxon>
        <taxon>Flavobacteriaceae</taxon>
        <taxon>Mesoflavibacter</taxon>
    </lineage>
</organism>
<accession>A0A2T1N649</accession>
<proteinExistence type="predicted"/>
<gene>
    <name evidence="1" type="ORF">C7H61_13150</name>
</gene>
<dbReference type="Proteomes" id="UP000238430">
    <property type="component" value="Unassembled WGS sequence"/>
</dbReference>
<reference evidence="1 2" key="1">
    <citation type="submission" date="2018-03" db="EMBL/GenBank/DDBJ databases">
        <title>Mesoflavibacter sp. HG37 and Mesoflavibacter sp. HG96 sp.nov., two marine bacteria isolated from seawater of Western Pacific Ocean.</title>
        <authorList>
            <person name="Cheng H."/>
            <person name="Wu Y.-H."/>
            <person name="Guo L.-L."/>
            <person name="Xu X.-W."/>
        </authorList>
    </citation>
    <scope>NUCLEOTIDE SEQUENCE [LARGE SCALE GENOMIC DNA]</scope>
    <source>
        <strain evidence="1 2">KCTC 42117</strain>
    </source>
</reference>
<name>A0A2T1N649_9FLAO</name>
<dbReference type="OrthoDB" id="1452315at2"/>
<dbReference type="RefSeq" id="WP_106680473.1">
    <property type="nucleotide sequence ID" value="NZ_JACHWV010000002.1"/>
</dbReference>
<comment type="caution">
    <text evidence="1">The sequence shown here is derived from an EMBL/GenBank/DDBJ whole genome shotgun (WGS) entry which is preliminary data.</text>
</comment>
<evidence type="ECO:0000313" key="1">
    <source>
        <dbReference type="EMBL" id="PSG87051.1"/>
    </source>
</evidence>
<keyword evidence="2" id="KW-1185">Reference proteome</keyword>